<accession>A0A845STU9</accession>
<evidence type="ECO:0000256" key="10">
    <source>
        <dbReference type="ARBA" id="ARBA00048988"/>
    </source>
</evidence>
<dbReference type="PROSITE" id="PS51198">
    <property type="entry name" value="UVRD_HELICASE_ATP_BIND"/>
    <property type="match status" value="1"/>
</dbReference>
<keyword evidence="2 11" id="KW-0547">Nucleotide-binding</keyword>
<dbReference type="CDD" id="cd18807">
    <property type="entry name" value="SF1_C_UvrD"/>
    <property type="match status" value="1"/>
</dbReference>
<dbReference type="Gene3D" id="1.10.10.160">
    <property type="match status" value="1"/>
</dbReference>
<dbReference type="Proteomes" id="UP000462501">
    <property type="component" value="Unassembled WGS sequence"/>
</dbReference>
<dbReference type="PANTHER" id="PTHR11070">
    <property type="entry name" value="UVRD / RECB / PCRA DNA HELICASE FAMILY MEMBER"/>
    <property type="match status" value="1"/>
</dbReference>
<dbReference type="Pfam" id="PF13361">
    <property type="entry name" value="UvrD_C"/>
    <property type="match status" value="1"/>
</dbReference>
<dbReference type="InterPro" id="IPR014017">
    <property type="entry name" value="DNA_helicase_UvrD-like_C"/>
</dbReference>
<feature type="domain" description="UvrD-like helicase C-terminal" evidence="13">
    <location>
        <begin position="275"/>
        <end position="542"/>
    </location>
</feature>
<evidence type="ECO:0000256" key="5">
    <source>
        <dbReference type="ARBA" id="ARBA00022840"/>
    </source>
</evidence>
<sequence length="624" mass="71227">MELNTNQLTAVHHVSGPCCVIAGAGSGKTAVLVTRIQALLAQGVQPQRILAITFSKKAAMEMQERISAQIGDVKLTVSTFHSLGLRILKSSGYIEGKELIREYQKINFIKETMADTILDEEDAAPKHISSFIGILKGTLKQPGQLPSAKETTPELAELYQVYQKYELYKRQNGYYDFDDMTDMPVYLLRSDPQLLASMKRHWDYILVDEYQDTNPAQDALLRLIAPPGDNLFVVGDDYQSIYGFRGADVQNILNFPKRFPQAEMVYLDMNYRSTPEIIAVSNALIKKNTNQFKKTVRASRNSTGKVPSFTLYEDEHTEANGVARKIKRMHEAGCKYSDIAILYRTNSISRVFEEALLLRDIPFVVQGGSCFWEQQYVADVLDYFRLAVNAQDSKALLRILNRPNRFFGKEFREAVETAIKNGKSTWEALTANPLAKEWRYKKQADILSNQLLWLNRNSHMSLSMLLYYIYDTIGYRDFLRTNAADDLYEERMESVEEMFSLGDQFDSAQDLLDYVDMQTLAYQRNAQCDDAISLSTIHKSKGLEYPHVFIVTCVDGIIPHVDSKNREEERRILYVAMTRAIDSLELSAVTMRKDNIVYVSPFLQDVKDLLKVENASNLPMNNIF</sequence>
<dbReference type="InterPro" id="IPR027417">
    <property type="entry name" value="P-loop_NTPase"/>
</dbReference>
<name>A0A845STU9_9FIRM</name>
<dbReference type="EC" id="5.6.2.4" evidence="9"/>
<dbReference type="Gene3D" id="3.40.50.300">
    <property type="entry name" value="P-loop containing nucleotide triphosphate hydrolases"/>
    <property type="match status" value="2"/>
</dbReference>
<keyword evidence="5 11" id="KW-0067">ATP-binding</keyword>
<organism evidence="14 15">
    <name type="scientific">Anaerotruncus colihominis</name>
    <dbReference type="NCBI Taxonomy" id="169435"/>
    <lineage>
        <taxon>Bacteria</taxon>
        <taxon>Bacillati</taxon>
        <taxon>Bacillota</taxon>
        <taxon>Clostridia</taxon>
        <taxon>Eubacteriales</taxon>
        <taxon>Oscillospiraceae</taxon>
        <taxon>Anaerotruncus</taxon>
    </lineage>
</organism>
<keyword evidence="7" id="KW-0413">Isomerase</keyword>
<dbReference type="InterPro" id="IPR000212">
    <property type="entry name" value="DNA_helicase_UvrD/REP"/>
</dbReference>
<dbReference type="GO" id="GO:0003677">
    <property type="term" value="F:DNA binding"/>
    <property type="evidence" value="ECO:0007669"/>
    <property type="project" value="UniProtKB-KW"/>
</dbReference>
<evidence type="ECO:0000259" key="13">
    <source>
        <dbReference type="PROSITE" id="PS51217"/>
    </source>
</evidence>
<dbReference type="GO" id="GO:0016787">
    <property type="term" value="F:hydrolase activity"/>
    <property type="evidence" value="ECO:0007669"/>
    <property type="project" value="UniProtKB-UniRule"/>
</dbReference>
<dbReference type="GO" id="GO:0000725">
    <property type="term" value="P:recombinational repair"/>
    <property type="evidence" value="ECO:0007669"/>
    <property type="project" value="TreeGrafter"/>
</dbReference>
<evidence type="ECO:0000259" key="12">
    <source>
        <dbReference type="PROSITE" id="PS51198"/>
    </source>
</evidence>
<keyword evidence="3 11" id="KW-0378">Hydrolase</keyword>
<comment type="caution">
    <text evidence="14">The sequence shown here is derived from an EMBL/GenBank/DDBJ whole genome shotgun (WGS) entry which is preliminary data.</text>
</comment>
<comment type="catalytic activity">
    <reaction evidence="8">
        <text>Couples ATP hydrolysis with the unwinding of duplex DNA by translocating in the 3'-5' direction.</text>
        <dbReference type="EC" id="5.6.2.4"/>
    </reaction>
</comment>
<proteinExistence type="inferred from homology"/>
<dbReference type="InterPro" id="IPR013986">
    <property type="entry name" value="DExx_box_DNA_helicase_dom_sf"/>
</dbReference>
<dbReference type="Gene3D" id="1.10.486.10">
    <property type="entry name" value="PCRA, domain 4"/>
    <property type="match status" value="1"/>
</dbReference>
<dbReference type="RefSeq" id="WP_162220224.1">
    <property type="nucleotide sequence ID" value="NZ_VIQT01000002.1"/>
</dbReference>
<evidence type="ECO:0000256" key="4">
    <source>
        <dbReference type="ARBA" id="ARBA00022806"/>
    </source>
</evidence>
<dbReference type="GO" id="GO:0005524">
    <property type="term" value="F:ATP binding"/>
    <property type="evidence" value="ECO:0007669"/>
    <property type="project" value="UniProtKB-UniRule"/>
</dbReference>
<evidence type="ECO:0000256" key="11">
    <source>
        <dbReference type="PROSITE-ProRule" id="PRU00560"/>
    </source>
</evidence>
<dbReference type="CDD" id="cd17932">
    <property type="entry name" value="DEXQc_UvrD"/>
    <property type="match status" value="1"/>
</dbReference>
<comment type="similarity">
    <text evidence="1">Belongs to the helicase family. UvrD subfamily.</text>
</comment>
<comment type="catalytic activity">
    <reaction evidence="10">
        <text>ATP + H2O = ADP + phosphate + H(+)</text>
        <dbReference type="Rhea" id="RHEA:13065"/>
        <dbReference type="ChEBI" id="CHEBI:15377"/>
        <dbReference type="ChEBI" id="CHEBI:15378"/>
        <dbReference type="ChEBI" id="CHEBI:30616"/>
        <dbReference type="ChEBI" id="CHEBI:43474"/>
        <dbReference type="ChEBI" id="CHEBI:456216"/>
        <dbReference type="EC" id="5.6.2.4"/>
    </reaction>
</comment>
<dbReference type="Pfam" id="PF00580">
    <property type="entry name" value="UvrD-helicase"/>
    <property type="match status" value="1"/>
</dbReference>
<dbReference type="GO" id="GO:0043138">
    <property type="term" value="F:3'-5' DNA helicase activity"/>
    <property type="evidence" value="ECO:0007669"/>
    <property type="project" value="UniProtKB-EC"/>
</dbReference>
<feature type="domain" description="UvrD-like helicase ATP-binding" evidence="12">
    <location>
        <begin position="1"/>
        <end position="274"/>
    </location>
</feature>
<evidence type="ECO:0000256" key="3">
    <source>
        <dbReference type="ARBA" id="ARBA00022801"/>
    </source>
</evidence>
<feature type="binding site" evidence="11">
    <location>
        <begin position="22"/>
        <end position="29"/>
    </location>
    <ligand>
        <name>ATP</name>
        <dbReference type="ChEBI" id="CHEBI:30616"/>
    </ligand>
</feature>
<dbReference type="PROSITE" id="PS51217">
    <property type="entry name" value="UVRD_HELICASE_CTER"/>
    <property type="match status" value="1"/>
</dbReference>
<evidence type="ECO:0000256" key="6">
    <source>
        <dbReference type="ARBA" id="ARBA00023125"/>
    </source>
</evidence>
<dbReference type="AlphaFoldDB" id="A0A845STU9"/>
<evidence type="ECO:0000256" key="9">
    <source>
        <dbReference type="ARBA" id="ARBA00034808"/>
    </source>
</evidence>
<protein>
    <recommendedName>
        <fullName evidence="9">DNA 3'-5' helicase</fullName>
        <ecNumber evidence="9">5.6.2.4</ecNumber>
    </recommendedName>
</protein>
<evidence type="ECO:0000256" key="7">
    <source>
        <dbReference type="ARBA" id="ARBA00023235"/>
    </source>
</evidence>
<gene>
    <name evidence="14" type="ORF">FMM72_00515</name>
</gene>
<evidence type="ECO:0000256" key="8">
    <source>
        <dbReference type="ARBA" id="ARBA00034617"/>
    </source>
</evidence>
<dbReference type="InterPro" id="IPR014016">
    <property type="entry name" value="UvrD-like_ATP-bd"/>
</dbReference>
<evidence type="ECO:0000313" key="14">
    <source>
        <dbReference type="EMBL" id="NDO37742.1"/>
    </source>
</evidence>
<keyword evidence="6" id="KW-0238">DNA-binding</keyword>
<evidence type="ECO:0000256" key="1">
    <source>
        <dbReference type="ARBA" id="ARBA00009922"/>
    </source>
</evidence>
<keyword evidence="4 11" id="KW-0347">Helicase</keyword>
<dbReference type="SUPFAM" id="SSF52540">
    <property type="entry name" value="P-loop containing nucleoside triphosphate hydrolases"/>
    <property type="match status" value="1"/>
</dbReference>
<evidence type="ECO:0000256" key="2">
    <source>
        <dbReference type="ARBA" id="ARBA00022741"/>
    </source>
</evidence>
<dbReference type="EMBL" id="VIQT01000002">
    <property type="protein sequence ID" value="NDO37742.1"/>
    <property type="molecule type" value="Genomic_DNA"/>
</dbReference>
<evidence type="ECO:0000313" key="15">
    <source>
        <dbReference type="Proteomes" id="UP000462501"/>
    </source>
</evidence>
<dbReference type="PANTHER" id="PTHR11070:SF2">
    <property type="entry name" value="ATP-DEPENDENT DNA HELICASE SRS2"/>
    <property type="match status" value="1"/>
</dbReference>
<reference evidence="14 15" key="1">
    <citation type="submission" date="2019-06" db="EMBL/GenBank/DDBJ databases">
        <title>Draft genome sequences of 15 bacterial species constituting the stable defined intestinal microbiota of the GM15 gnotobiotic mouse model.</title>
        <authorList>
            <person name="Elie C."/>
            <person name="Mathieu A."/>
            <person name="Saliou A."/>
            <person name="Darnaud M."/>
            <person name="Leulier F."/>
            <person name="Tamellini A."/>
        </authorList>
    </citation>
    <scope>NUCLEOTIDE SEQUENCE [LARGE SCALE GENOMIC DNA]</scope>
    <source>
        <strain evidence="14 15">JM4-15</strain>
    </source>
</reference>